<dbReference type="Pfam" id="PF00225">
    <property type="entry name" value="Kinesin"/>
    <property type="match status" value="1"/>
</dbReference>
<feature type="region of interest" description="Disordered" evidence="10">
    <location>
        <begin position="1"/>
        <end position="356"/>
    </location>
</feature>
<feature type="compositionally biased region" description="Polar residues" evidence="10">
    <location>
        <begin position="51"/>
        <end position="64"/>
    </location>
</feature>
<feature type="compositionally biased region" description="Polar residues" evidence="10">
    <location>
        <begin position="1453"/>
        <end position="1471"/>
    </location>
</feature>
<feature type="compositionally biased region" description="Low complexity" evidence="10">
    <location>
        <begin position="1480"/>
        <end position="1489"/>
    </location>
</feature>
<dbReference type="SMART" id="SM00129">
    <property type="entry name" value="KISc"/>
    <property type="match status" value="1"/>
</dbReference>
<evidence type="ECO:0000256" key="3">
    <source>
        <dbReference type="ARBA" id="ARBA00022701"/>
    </source>
</evidence>
<feature type="compositionally biased region" description="Polar residues" evidence="10">
    <location>
        <begin position="191"/>
        <end position="200"/>
    </location>
</feature>
<organism evidence="13 14">
    <name type="scientific">Lagenidium giganteum</name>
    <dbReference type="NCBI Taxonomy" id="4803"/>
    <lineage>
        <taxon>Eukaryota</taxon>
        <taxon>Sar</taxon>
        <taxon>Stramenopiles</taxon>
        <taxon>Oomycota</taxon>
        <taxon>Peronosporomycetes</taxon>
        <taxon>Pythiales</taxon>
        <taxon>Pythiaceae</taxon>
    </lineage>
</organism>
<feature type="compositionally biased region" description="Basic and acidic residues" evidence="10">
    <location>
        <begin position="302"/>
        <end position="313"/>
    </location>
</feature>
<feature type="compositionally biased region" description="Pro residues" evidence="10">
    <location>
        <begin position="278"/>
        <end position="289"/>
    </location>
</feature>
<dbReference type="PROSITE" id="PS50005">
    <property type="entry name" value="TPR"/>
    <property type="match status" value="1"/>
</dbReference>
<dbReference type="InterPro" id="IPR027640">
    <property type="entry name" value="Kinesin-like_fam"/>
</dbReference>
<evidence type="ECO:0000256" key="5">
    <source>
        <dbReference type="ARBA" id="ARBA00022840"/>
    </source>
</evidence>
<dbReference type="GO" id="GO:0005874">
    <property type="term" value="C:microtubule"/>
    <property type="evidence" value="ECO:0007669"/>
    <property type="project" value="UniProtKB-KW"/>
</dbReference>
<evidence type="ECO:0000256" key="8">
    <source>
        <dbReference type="PROSITE-ProRule" id="PRU00283"/>
    </source>
</evidence>
<feature type="region of interest" description="Disordered" evidence="10">
    <location>
        <begin position="433"/>
        <end position="454"/>
    </location>
</feature>
<dbReference type="PROSITE" id="PS00411">
    <property type="entry name" value="KINESIN_MOTOR_1"/>
    <property type="match status" value="1"/>
</dbReference>
<dbReference type="SMART" id="SM00100">
    <property type="entry name" value="cNMP"/>
    <property type="match status" value="2"/>
</dbReference>
<dbReference type="PROSITE" id="PS50293">
    <property type="entry name" value="TPR_REGION"/>
    <property type="match status" value="1"/>
</dbReference>
<evidence type="ECO:0000256" key="1">
    <source>
        <dbReference type="ARBA" id="ARBA00004245"/>
    </source>
</evidence>
<dbReference type="PANTHER" id="PTHR47971:SF8">
    <property type="entry name" value="KINESIN-LIKE PROTEIN"/>
    <property type="match status" value="1"/>
</dbReference>
<dbReference type="CDD" id="cd00038">
    <property type="entry name" value="CAP_ED"/>
    <property type="match status" value="1"/>
</dbReference>
<dbReference type="Gene3D" id="1.25.40.10">
    <property type="entry name" value="Tetratricopeptide repeat domain"/>
    <property type="match status" value="1"/>
</dbReference>
<proteinExistence type="inferred from homology"/>
<keyword evidence="9" id="KW-0802">TPR repeat</keyword>
<dbReference type="PANTHER" id="PTHR47971">
    <property type="entry name" value="KINESIN-RELATED PROTEIN 6"/>
    <property type="match status" value="1"/>
</dbReference>
<comment type="similarity">
    <text evidence="8">Belongs to the TRAFAC class myosin-kinesin ATPase superfamily. Kinesin family.</text>
</comment>
<evidence type="ECO:0000256" key="2">
    <source>
        <dbReference type="ARBA" id="ARBA00022490"/>
    </source>
</evidence>
<comment type="subcellular location">
    <subcellularLocation>
        <location evidence="1">Cytoplasm</location>
        <location evidence="1">Cytoskeleton</location>
    </subcellularLocation>
</comment>
<dbReference type="EMBL" id="DAKRPA010000214">
    <property type="protein sequence ID" value="DAZ95189.1"/>
    <property type="molecule type" value="Genomic_DNA"/>
</dbReference>
<accession>A0AAV2YRA9</accession>
<dbReference type="InterPro" id="IPR018490">
    <property type="entry name" value="cNMP-bd_dom_sf"/>
</dbReference>
<feature type="repeat" description="TPR" evidence="9">
    <location>
        <begin position="890"/>
        <end position="923"/>
    </location>
</feature>
<evidence type="ECO:0000256" key="10">
    <source>
        <dbReference type="SAM" id="MobiDB-lite"/>
    </source>
</evidence>
<keyword evidence="6 8" id="KW-0505">Motor protein</keyword>
<sequence>MENPATRFSHLQPLPGTGDRADYPRAMPTQHERGQFEWRMHEKAPPVRPVPQSTALPSLPSWASTGPAAPSYPNYSREEVDPRMTNGANDTWKKPVSYFGSLKRLPFHRPMPGVDTDDSSGLDEHQNQQPEMEELHQPRRFHKLQDTNQQDQDDQDGNSDDGDVPQKEAATPSKPFFRPWKKSDVDELGDNNGSGVSTPGNKWKSRALLNPFAKKKAPPPPRVQPPPQQDDHADDTEPANHEETKYVAPSHARTVDETSTSELPRRYLPLPEVRTRTPPRPTTPPPPIDQVPKRPARAVLVKTRESLSAESLREVAPSPPALSSFMETSPLVKSNKLLQPLPAPPSRPPALDTEDDELRDYAPIKPKMASKNMKAKPKPKLSTLDALSEIQRKREARRNQQAEEKQRIKNELEEHGDDTGYKFRRLIQKYRDALPPSQQPSHKPTLPPLSANVADSTDDRARLSVFIRKRPLAKKELKAKGYDIITCLYSKQQSNRRYRKELMCHEPKLKVDCSESLENHQFQFDGVFDELQDNNNVYQATVAPLIPCLVPDSSKVQKSGGSTGLTVFAYGQTGSGKTFTMKSIYRQAAADLFDRLAALRERCVVSVGVSFYEIYMNNVNDLLQGRKRVQLMEDGDGTVQLVGLKETAIESAEELLDLVKEGEDSRATSANAVHDESSRSHALLRITLYVDFVPETTGKRSNNHATERAVLARLSMVDLAGSERACDTQSDSKNTRMEGAEINKSLLALKECIRALDRGATHIPFRQSKLTQLLRDSHDRNHLTMLRQLQPYAQHTAEGELSARDVNHRSPRAFEETVQKTTWLIKNALNNNRGTDSSNTVDLSSLYVSSKSKRLVLTKFTRAYALHRLNQFAKAIEDYNACIAAEPTYASVYYNRGCAYYGMGKKDEAIRDFTRALKLDCKNVLYVESRALVYKELGKFHEAIHDYAWLESLRRMAHHNKQGNGPIMHHASISSVMADFSGSYGFGGGQSVALIGINSTEQKENETKDIVIKFLRQRLRLSHQLDAMWQHVRTWSFFQRMSKDMMLQCLREATYKKFDADQIVVQQGTRSRYFYVVLNPTAPLVKNVDVQGISKVRELKKFSQGDTIGSEPFGLHDGTLSALADEASYKPKPHVHRKLSGVSLRSLPSARSLLSLLASSSRSLLDETGEITTRTARNEDPKSTLHPTEPASFTSLEVLHCLMLDADAYRDILREHHETILDERTQFLRECRVFQGCSEEVLTALGAVSREKTYDPGKDILRAGDVVRQLCLIKKGVCQVLKYVSLPPNAPQASSTSPSKSKRHASSSSTATSDAPSSDGSWVLDNGWMLTNPRLVNTADKNHGAMREEITVAVAAKGQMFGELSVLHPGQHSQVTIRTQTMVEILVFDGDDLTKLNIQFMSSAMNALQESLLFHNPPQQKIVQLCRDFERWEKEKHNVLHALLGHNAPLPSTRKQQVLKKTTAQRGQNSPAGARPHTVASKASATTAAMPRVGSLPALAPPQTR</sequence>
<feature type="compositionally biased region" description="Basic and acidic residues" evidence="10">
    <location>
        <begin position="30"/>
        <end position="45"/>
    </location>
</feature>
<dbReference type="InterPro" id="IPR000595">
    <property type="entry name" value="cNMP-bd_dom"/>
</dbReference>
<feature type="domain" description="Cyclic nucleotide-binding" evidence="11">
    <location>
        <begin position="1037"/>
        <end position="1109"/>
    </location>
</feature>
<feature type="domain" description="Cyclic nucleotide-binding" evidence="11">
    <location>
        <begin position="1233"/>
        <end position="1396"/>
    </location>
</feature>
<dbReference type="InterPro" id="IPR036961">
    <property type="entry name" value="Kinesin_motor_dom_sf"/>
</dbReference>
<dbReference type="Proteomes" id="UP001146120">
    <property type="component" value="Unassembled WGS sequence"/>
</dbReference>
<dbReference type="Gene3D" id="3.40.850.10">
    <property type="entry name" value="Kinesin motor domain"/>
    <property type="match status" value="1"/>
</dbReference>
<dbReference type="GO" id="GO:0007018">
    <property type="term" value="P:microtubule-based movement"/>
    <property type="evidence" value="ECO:0007669"/>
    <property type="project" value="InterPro"/>
</dbReference>
<dbReference type="Pfam" id="PF00515">
    <property type="entry name" value="TPR_1"/>
    <property type="match status" value="1"/>
</dbReference>
<feature type="region of interest" description="Disordered" evidence="10">
    <location>
        <begin position="392"/>
        <end position="414"/>
    </location>
</feature>
<dbReference type="InterPro" id="IPR001752">
    <property type="entry name" value="Kinesin_motor_dom"/>
</dbReference>
<feature type="domain" description="Kinesin motor" evidence="12">
    <location>
        <begin position="462"/>
        <end position="777"/>
    </location>
</feature>
<dbReference type="Pfam" id="PF13181">
    <property type="entry name" value="TPR_8"/>
    <property type="match status" value="1"/>
</dbReference>
<evidence type="ECO:0000259" key="11">
    <source>
        <dbReference type="PROSITE" id="PS50042"/>
    </source>
</evidence>
<dbReference type="PRINTS" id="PR00380">
    <property type="entry name" value="KINESINHEAVY"/>
</dbReference>
<comment type="caution">
    <text evidence="13">The sequence shown here is derived from an EMBL/GenBank/DDBJ whole genome shotgun (WGS) entry which is preliminary data.</text>
</comment>
<feature type="compositionally biased region" description="Low complexity" evidence="10">
    <location>
        <begin position="1306"/>
        <end position="1319"/>
    </location>
</feature>
<dbReference type="InterPro" id="IPR019821">
    <property type="entry name" value="Kinesin_motor_CS"/>
</dbReference>
<dbReference type="GO" id="GO:0008017">
    <property type="term" value="F:microtubule binding"/>
    <property type="evidence" value="ECO:0007669"/>
    <property type="project" value="InterPro"/>
</dbReference>
<evidence type="ECO:0000256" key="9">
    <source>
        <dbReference type="PROSITE-ProRule" id="PRU00339"/>
    </source>
</evidence>
<evidence type="ECO:0000259" key="12">
    <source>
        <dbReference type="PROSITE" id="PS50067"/>
    </source>
</evidence>
<keyword evidence="4 8" id="KW-0547">Nucleotide-binding</keyword>
<evidence type="ECO:0000256" key="4">
    <source>
        <dbReference type="ARBA" id="ARBA00022741"/>
    </source>
</evidence>
<keyword evidence="5 8" id="KW-0067">ATP-binding</keyword>
<dbReference type="InterPro" id="IPR027417">
    <property type="entry name" value="P-loop_NTPase"/>
</dbReference>
<feature type="binding site" evidence="8">
    <location>
        <begin position="571"/>
        <end position="578"/>
    </location>
    <ligand>
        <name>ATP</name>
        <dbReference type="ChEBI" id="CHEBI:30616"/>
    </ligand>
</feature>
<keyword evidence="3" id="KW-0493">Microtubule</keyword>
<dbReference type="InterPro" id="IPR011990">
    <property type="entry name" value="TPR-like_helical_dom_sf"/>
</dbReference>
<evidence type="ECO:0008006" key="15">
    <source>
        <dbReference type="Google" id="ProtNLM"/>
    </source>
</evidence>
<evidence type="ECO:0000256" key="6">
    <source>
        <dbReference type="ARBA" id="ARBA00023175"/>
    </source>
</evidence>
<feature type="region of interest" description="Disordered" evidence="10">
    <location>
        <begin position="1288"/>
        <end position="1319"/>
    </location>
</feature>
<dbReference type="PROSITE" id="PS50067">
    <property type="entry name" value="KINESIN_MOTOR_2"/>
    <property type="match status" value="1"/>
</dbReference>
<keyword evidence="14" id="KW-1185">Reference proteome</keyword>
<keyword evidence="7" id="KW-0206">Cytoskeleton</keyword>
<evidence type="ECO:0000313" key="13">
    <source>
        <dbReference type="EMBL" id="DAZ95189.1"/>
    </source>
</evidence>
<dbReference type="GO" id="GO:0003777">
    <property type="term" value="F:microtubule motor activity"/>
    <property type="evidence" value="ECO:0007669"/>
    <property type="project" value="InterPro"/>
</dbReference>
<dbReference type="SUPFAM" id="SSF51206">
    <property type="entry name" value="cAMP-binding domain-like"/>
    <property type="match status" value="2"/>
</dbReference>
<dbReference type="PROSITE" id="PS50042">
    <property type="entry name" value="CNMP_BINDING_3"/>
    <property type="match status" value="2"/>
</dbReference>
<dbReference type="GO" id="GO:0005524">
    <property type="term" value="F:ATP binding"/>
    <property type="evidence" value="ECO:0007669"/>
    <property type="project" value="UniProtKB-UniRule"/>
</dbReference>
<reference evidence="13" key="1">
    <citation type="submission" date="2022-11" db="EMBL/GenBank/DDBJ databases">
        <authorList>
            <person name="Morgan W.R."/>
            <person name="Tartar A."/>
        </authorList>
    </citation>
    <scope>NUCLEOTIDE SEQUENCE</scope>
    <source>
        <strain evidence="13">ARSEF 373</strain>
    </source>
</reference>
<protein>
    <recommendedName>
        <fullName evidence="15">Kinesin-like protein</fullName>
    </recommendedName>
</protein>
<evidence type="ECO:0000256" key="7">
    <source>
        <dbReference type="ARBA" id="ARBA00023212"/>
    </source>
</evidence>
<dbReference type="InterPro" id="IPR019734">
    <property type="entry name" value="TPR_rpt"/>
</dbReference>
<dbReference type="SUPFAM" id="SSF52540">
    <property type="entry name" value="P-loop containing nucleoside triphosphate hydrolases"/>
    <property type="match status" value="1"/>
</dbReference>
<gene>
    <name evidence="13" type="ORF">N0F65_013034</name>
</gene>
<reference evidence="13" key="2">
    <citation type="journal article" date="2023" name="Microbiol Resour">
        <title>Decontamination and Annotation of the Draft Genome Sequence of the Oomycete Lagenidium giganteum ARSEF 373.</title>
        <authorList>
            <person name="Morgan W.R."/>
            <person name="Tartar A."/>
        </authorList>
    </citation>
    <scope>NUCLEOTIDE SEQUENCE</scope>
    <source>
        <strain evidence="13">ARSEF 373</strain>
    </source>
</reference>
<evidence type="ECO:0000313" key="14">
    <source>
        <dbReference type="Proteomes" id="UP001146120"/>
    </source>
</evidence>
<feature type="compositionally biased region" description="Pro residues" evidence="10">
    <location>
        <begin position="218"/>
        <end position="228"/>
    </location>
</feature>
<name>A0AAV2YRA9_9STRA</name>
<dbReference type="SMART" id="SM00028">
    <property type="entry name" value="TPR"/>
    <property type="match status" value="3"/>
</dbReference>
<feature type="compositionally biased region" description="Acidic residues" evidence="10">
    <location>
        <begin position="151"/>
        <end position="163"/>
    </location>
</feature>
<dbReference type="GO" id="GO:0007019">
    <property type="term" value="P:microtubule depolymerization"/>
    <property type="evidence" value="ECO:0007669"/>
    <property type="project" value="TreeGrafter"/>
</dbReference>
<feature type="region of interest" description="Disordered" evidence="10">
    <location>
        <begin position="1445"/>
        <end position="1505"/>
    </location>
</feature>
<dbReference type="Gene3D" id="2.60.120.10">
    <property type="entry name" value="Jelly Rolls"/>
    <property type="match status" value="2"/>
</dbReference>
<dbReference type="SUPFAM" id="SSF48452">
    <property type="entry name" value="TPR-like"/>
    <property type="match status" value="1"/>
</dbReference>
<keyword evidence="2" id="KW-0963">Cytoplasm</keyword>
<dbReference type="InterPro" id="IPR014710">
    <property type="entry name" value="RmlC-like_jellyroll"/>
</dbReference>